<protein>
    <recommendedName>
        <fullName evidence="11">FAD-binding FR-type domain-containing protein</fullName>
    </recommendedName>
</protein>
<keyword evidence="13" id="KW-1185">Reference proteome</keyword>
<dbReference type="GO" id="GO:0000293">
    <property type="term" value="F:ferric-chelate reductase activity"/>
    <property type="evidence" value="ECO:0007669"/>
    <property type="project" value="UniProtKB-ARBA"/>
</dbReference>
<comment type="subcellular location">
    <subcellularLocation>
        <location evidence="1">Membrane</location>
        <topology evidence="1">Multi-pass membrane protein</topology>
    </subcellularLocation>
</comment>
<reference evidence="12" key="1">
    <citation type="journal article" date="2020" name="Stud. Mycol.">
        <title>101 Dothideomycetes genomes: a test case for predicting lifestyles and emergence of pathogens.</title>
        <authorList>
            <person name="Haridas S."/>
            <person name="Albert R."/>
            <person name="Binder M."/>
            <person name="Bloem J."/>
            <person name="Labutti K."/>
            <person name="Salamov A."/>
            <person name="Andreopoulos B."/>
            <person name="Baker S."/>
            <person name="Barry K."/>
            <person name="Bills G."/>
            <person name="Bluhm B."/>
            <person name="Cannon C."/>
            <person name="Castanera R."/>
            <person name="Culley D."/>
            <person name="Daum C."/>
            <person name="Ezra D."/>
            <person name="Gonzalez J."/>
            <person name="Henrissat B."/>
            <person name="Kuo A."/>
            <person name="Liang C."/>
            <person name="Lipzen A."/>
            <person name="Lutzoni F."/>
            <person name="Magnuson J."/>
            <person name="Mondo S."/>
            <person name="Nolan M."/>
            <person name="Ohm R."/>
            <person name="Pangilinan J."/>
            <person name="Park H.-J."/>
            <person name="Ramirez L."/>
            <person name="Alfaro M."/>
            <person name="Sun H."/>
            <person name="Tritt A."/>
            <person name="Yoshinaga Y."/>
            <person name="Zwiers L.-H."/>
            <person name="Turgeon B."/>
            <person name="Goodwin S."/>
            <person name="Spatafora J."/>
            <person name="Crous P."/>
            <person name="Grigoriev I."/>
        </authorList>
    </citation>
    <scope>NUCLEOTIDE SEQUENCE</scope>
    <source>
        <strain evidence="12">CBS 262.69</strain>
    </source>
</reference>
<evidence type="ECO:0000313" key="13">
    <source>
        <dbReference type="Proteomes" id="UP000799640"/>
    </source>
</evidence>
<dbReference type="PROSITE" id="PS51384">
    <property type="entry name" value="FAD_FR"/>
    <property type="match status" value="1"/>
</dbReference>
<sequence>FSSGLHGVDQESNFLYTHVLIISFCGLIFFTLLLRWTSMIIAQMRHISAVPNPERQFFWAHNRTTWWPWLKKHFMYAPIWSIRHNNEIRLSKAITIGTLPGRGHTFILVAYTACNIAYCVALPYHQDKMVVLASLRGRTGMLAALNLVPTVLFALRNNPLIRILKTPYDTFNLFHRWTARVFIAESLVHSAAWVASTVAAGHWAAVWSGLTQGKHAASYGPGMIATVLLLIMGLAAWSPLRHAFYEAFLVGHRVLAIATIVLIYIHLDVDHLPQVSWVQAVIVLYALEIAARIARTAYFNYSRRSGPTRVTIEALPSDACRVTFALPRAFPNTPGTHVFAYIPALSWFTSHPFSVAWAPADGEKPRATSVVTLKDPTVLLDRATAKPAASTVSLIVRARTGLTGRMHALASAAPGGVLHTYGAVEGPYGGLDKFGSYGTVVLFAGGVGITHQVSIVRQLVSGFGAGTVATRKVLLVWSVPNTEALEWVRPWMDAILRLPGRRQVLRIELYVTKPRSRAEVHSETGSVHMVPGRCNPHKIIDQQVLEREGAMAVSVCGPGAFADAVRQAARRRVDVGVVDFVEEAFSY</sequence>
<dbReference type="AlphaFoldDB" id="A0A6G1HKH1"/>
<dbReference type="GO" id="GO:0006826">
    <property type="term" value="P:iron ion transport"/>
    <property type="evidence" value="ECO:0007669"/>
    <property type="project" value="TreeGrafter"/>
</dbReference>
<dbReference type="SFLD" id="SFLDS00052">
    <property type="entry name" value="Ferric_Reductase_Domain"/>
    <property type="match status" value="1"/>
</dbReference>
<evidence type="ECO:0000259" key="11">
    <source>
        <dbReference type="PROSITE" id="PS51384"/>
    </source>
</evidence>
<dbReference type="SFLD" id="SFLDG01168">
    <property type="entry name" value="Ferric_reductase_subgroup_(FRE"/>
    <property type="match status" value="1"/>
</dbReference>
<evidence type="ECO:0000313" key="12">
    <source>
        <dbReference type="EMBL" id="KAF2396404.1"/>
    </source>
</evidence>
<name>A0A6G1HKH1_9PEZI</name>
<keyword evidence="5" id="KW-0249">Electron transport</keyword>
<dbReference type="GO" id="GO:0005886">
    <property type="term" value="C:plasma membrane"/>
    <property type="evidence" value="ECO:0007669"/>
    <property type="project" value="TreeGrafter"/>
</dbReference>
<evidence type="ECO:0000256" key="3">
    <source>
        <dbReference type="ARBA" id="ARBA00022448"/>
    </source>
</evidence>
<keyword evidence="3" id="KW-0813">Transport</keyword>
<dbReference type="SUPFAM" id="SSF52343">
    <property type="entry name" value="Ferredoxin reductase-like, C-terminal NADP-linked domain"/>
    <property type="match status" value="1"/>
</dbReference>
<dbReference type="InterPro" id="IPR039261">
    <property type="entry name" value="FNR_nucleotide-bd"/>
</dbReference>
<feature type="transmembrane region" description="Helical" evidence="10">
    <location>
        <begin position="137"/>
        <end position="155"/>
    </location>
</feature>
<dbReference type="Pfam" id="PF08022">
    <property type="entry name" value="FAD_binding_8"/>
    <property type="match status" value="1"/>
</dbReference>
<feature type="non-terminal residue" evidence="12">
    <location>
        <position position="1"/>
    </location>
</feature>
<evidence type="ECO:0000256" key="1">
    <source>
        <dbReference type="ARBA" id="ARBA00004141"/>
    </source>
</evidence>
<dbReference type="PANTHER" id="PTHR32361">
    <property type="entry name" value="FERRIC/CUPRIC REDUCTASE TRANSMEMBRANE COMPONENT"/>
    <property type="match status" value="1"/>
</dbReference>
<feature type="transmembrane region" description="Helical" evidence="10">
    <location>
        <begin position="277"/>
        <end position="294"/>
    </location>
</feature>
<comment type="similarity">
    <text evidence="2">Belongs to the ferric reductase (FRE) family.</text>
</comment>
<keyword evidence="7" id="KW-0560">Oxidoreductase</keyword>
<dbReference type="InterPro" id="IPR013112">
    <property type="entry name" value="FAD-bd_8"/>
</dbReference>
<dbReference type="OrthoDB" id="4494341at2759"/>
<feature type="transmembrane region" description="Helical" evidence="10">
    <location>
        <begin position="216"/>
        <end position="237"/>
    </location>
</feature>
<accession>A0A6G1HKH1</accession>
<gene>
    <name evidence="12" type="ORF">EJ06DRAFT_460280</name>
</gene>
<feature type="transmembrane region" description="Helical" evidence="10">
    <location>
        <begin position="244"/>
        <end position="265"/>
    </location>
</feature>
<evidence type="ECO:0000256" key="10">
    <source>
        <dbReference type="SAM" id="Phobius"/>
    </source>
</evidence>
<evidence type="ECO:0000256" key="5">
    <source>
        <dbReference type="ARBA" id="ARBA00022982"/>
    </source>
</evidence>
<dbReference type="Proteomes" id="UP000799640">
    <property type="component" value="Unassembled WGS sequence"/>
</dbReference>
<dbReference type="Pfam" id="PF08030">
    <property type="entry name" value="NAD_binding_6"/>
    <property type="match status" value="1"/>
</dbReference>
<dbReference type="CDD" id="cd06186">
    <property type="entry name" value="NOX_Duox_like_FAD_NADP"/>
    <property type="match status" value="1"/>
</dbReference>
<evidence type="ECO:0000256" key="8">
    <source>
        <dbReference type="ARBA" id="ARBA00023065"/>
    </source>
</evidence>
<keyword evidence="4 10" id="KW-0812">Transmembrane</keyword>
<proteinExistence type="inferred from homology"/>
<dbReference type="Gene3D" id="3.40.50.80">
    <property type="entry name" value="Nucleotide-binding domain of ferredoxin-NADP reductase (FNR) module"/>
    <property type="match status" value="1"/>
</dbReference>
<evidence type="ECO:0000256" key="9">
    <source>
        <dbReference type="ARBA" id="ARBA00023136"/>
    </source>
</evidence>
<dbReference type="InterPro" id="IPR051410">
    <property type="entry name" value="Ferric/Cupric_Reductase"/>
</dbReference>
<keyword evidence="8" id="KW-0406">Ion transport</keyword>
<evidence type="ECO:0000256" key="7">
    <source>
        <dbReference type="ARBA" id="ARBA00023002"/>
    </source>
</evidence>
<feature type="transmembrane region" description="Helical" evidence="10">
    <location>
        <begin position="106"/>
        <end position="125"/>
    </location>
</feature>
<dbReference type="PANTHER" id="PTHR32361:SF12">
    <property type="entry name" value="PUTATIVE (AFU_ORTHOLOGUE AFUA_1G14340)-RELATED"/>
    <property type="match status" value="1"/>
</dbReference>
<evidence type="ECO:0000256" key="2">
    <source>
        <dbReference type="ARBA" id="ARBA00006278"/>
    </source>
</evidence>
<feature type="domain" description="FAD-binding FR-type" evidence="11">
    <location>
        <begin position="302"/>
        <end position="434"/>
    </location>
</feature>
<feature type="transmembrane region" description="Helical" evidence="10">
    <location>
        <begin position="181"/>
        <end position="204"/>
    </location>
</feature>
<evidence type="ECO:0000256" key="6">
    <source>
        <dbReference type="ARBA" id="ARBA00022989"/>
    </source>
</evidence>
<dbReference type="GO" id="GO:0015677">
    <property type="term" value="P:copper ion import"/>
    <property type="evidence" value="ECO:0007669"/>
    <property type="project" value="TreeGrafter"/>
</dbReference>
<feature type="transmembrane region" description="Helical" evidence="10">
    <location>
        <begin position="15"/>
        <end position="36"/>
    </location>
</feature>
<dbReference type="InterPro" id="IPR013121">
    <property type="entry name" value="Fe_red_NAD-bd_6"/>
</dbReference>
<keyword evidence="9 10" id="KW-0472">Membrane</keyword>
<dbReference type="Pfam" id="PF01794">
    <property type="entry name" value="Ferric_reduct"/>
    <property type="match status" value="1"/>
</dbReference>
<feature type="non-terminal residue" evidence="12">
    <location>
        <position position="587"/>
    </location>
</feature>
<dbReference type="GO" id="GO:0006879">
    <property type="term" value="P:intracellular iron ion homeostasis"/>
    <property type="evidence" value="ECO:0007669"/>
    <property type="project" value="TreeGrafter"/>
</dbReference>
<dbReference type="EMBL" id="ML996707">
    <property type="protein sequence ID" value="KAF2396404.1"/>
    <property type="molecule type" value="Genomic_DNA"/>
</dbReference>
<keyword evidence="6 10" id="KW-1133">Transmembrane helix</keyword>
<dbReference type="InterPro" id="IPR013130">
    <property type="entry name" value="Fe3_Rdtase_TM_dom"/>
</dbReference>
<organism evidence="12 13">
    <name type="scientific">Trichodelitschia bisporula</name>
    <dbReference type="NCBI Taxonomy" id="703511"/>
    <lineage>
        <taxon>Eukaryota</taxon>
        <taxon>Fungi</taxon>
        <taxon>Dikarya</taxon>
        <taxon>Ascomycota</taxon>
        <taxon>Pezizomycotina</taxon>
        <taxon>Dothideomycetes</taxon>
        <taxon>Dothideomycetes incertae sedis</taxon>
        <taxon>Phaeotrichales</taxon>
        <taxon>Phaeotrichaceae</taxon>
        <taxon>Trichodelitschia</taxon>
    </lineage>
</organism>
<evidence type="ECO:0000256" key="4">
    <source>
        <dbReference type="ARBA" id="ARBA00022692"/>
    </source>
</evidence>
<dbReference type="InterPro" id="IPR017927">
    <property type="entry name" value="FAD-bd_FR_type"/>
</dbReference>